<dbReference type="AlphaFoldDB" id="A0A0B8NKJ5"/>
<dbReference type="Proteomes" id="UP000037179">
    <property type="component" value="Unassembled WGS sequence"/>
</dbReference>
<dbReference type="PROSITE" id="PS51353">
    <property type="entry name" value="ARSC"/>
    <property type="match status" value="1"/>
</dbReference>
<keyword evidence="5" id="KW-1185">Reference proteome</keyword>
<organism evidence="4 5">
    <name type="scientific">Nocardia seriolae</name>
    <dbReference type="NCBI Taxonomy" id="37332"/>
    <lineage>
        <taxon>Bacteria</taxon>
        <taxon>Bacillati</taxon>
        <taxon>Actinomycetota</taxon>
        <taxon>Actinomycetes</taxon>
        <taxon>Mycobacteriales</taxon>
        <taxon>Nocardiaceae</taxon>
        <taxon>Nocardia</taxon>
    </lineage>
</organism>
<dbReference type="InterPro" id="IPR006660">
    <property type="entry name" value="Arsenate_reductase-like"/>
</dbReference>
<evidence type="ECO:0000256" key="3">
    <source>
        <dbReference type="PROSITE-ProRule" id="PRU01282"/>
    </source>
</evidence>
<evidence type="ECO:0000256" key="2">
    <source>
        <dbReference type="ARBA" id="ARBA00023002"/>
    </source>
</evidence>
<reference evidence="4 5" key="2">
    <citation type="journal article" date="2016" name="Genome Announc.">
        <title>Draft Genome Sequence of Erythromycin- and Oxytetracycline-Sensitive Nocardia seriolae Strain U-1 (NBRC 110359).</title>
        <authorList>
            <person name="Imajoh M."/>
            <person name="Sukeda M."/>
            <person name="Shimizu M."/>
            <person name="Yamane J."/>
            <person name="Ohnishi K."/>
            <person name="Oshima S."/>
        </authorList>
    </citation>
    <scope>NUCLEOTIDE SEQUENCE [LARGE SCALE GENOMIC DNA]</scope>
    <source>
        <strain evidence="4 5">U-1</strain>
    </source>
</reference>
<dbReference type="GeneID" id="93374526"/>
<dbReference type="Gene3D" id="3.40.30.10">
    <property type="entry name" value="Glutaredoxin"/>
    <property type="match status" value="1"/>
</dbReference>
<dbReference type="RefSeq" id="WP_033089311.1">
    <property type="nucleotide sequence ID" value="NZ_AP017900.1"/>
</dbReference>
<evidence type="ECO:0000256" key="1">
    <source>
        <dbReference type="ARBA" id="ARBA00007198"/>
    </source>
</evidence>
<dbReference type="SUPFAM" id="SSF52833">
    <property type="entry name" value="Thioredoxin-like"/>
    <property type="match status" value="1"/>
</dbReference>
<proteinExistence type="inferred from homology"/>
<comment type="similarity">
    <text evidence="1 3">Belongs to the ArsC family.</text>
</comment>
<evidence type="ECO:0000313" key="4">
    <source>
        <dbReference type="EMBL" id="GAP30601.1"/>
    </source>
</evidence>
<dbReference type="InterPro" id="IPR006659">
    <property type="entry name" value="Arsenate_reductase"/>
</dbReference>
<dbReference type="CDD" id="cd03034">
    <property type="entry name" value="ArsC_ArsC"/>
    <property type="match status" value="1"/>
</dbReference>
<dbReference type="PANTHER" id="PTHR30041:SF4">
    <property type="entry name" value="ARSENATE REDUCTASE"/>
    <property type="match status" value="1"/>
</dbReference>
<dbReference type="GO" id="GO:0008794">
    <property type="term" value="F:arsenate reductase (glutaredoxin) activity"/>
    <property type="evidence" value="ECO:0007669"/>
    <property type="project" value="InterPro"/>
</dbReference>
<dbReference type="EMBL" id="BBYQ01000088">
    <property type="protein sequence ID" value="GAP30601.1"/>
    <property type="molecule type" value="Genomic_DNA"/>
</dbReference>
<reference evidence="5" key="1">
    <citation type="submission" date="2015-07" db="EMBL/GenBank/DDBJ databases">
        <title>Nocardia seriolae U-1 whole genome shotgun sequence.</title>
        <authorList>
            <person name="Imajoh M."/>
            <person name="Fukumoto Y."/>
            <person name="Sukeda M."/>
            <person name="Yamane J."/>
            <person name="Yamasaki K."/>
            <person name="Shimizu M."/>
            <person name="Ohnishi K."/>
            <person name="Oshima S."/>
        </authorList>
    </citation>
    <scope>NUCLEOTIDE SEQUENCE [LARGE SCALE GENOMIC DNA]</scope>
    <source>
        <strain evidence="5">U-1</strain>
    </source>
</reference>
<comment type="caution">
    <text evidence="4">The sequence shown here is derived from an EMBL/GenBank/DDBJ whole genome shotgun (WGS) entry which is preliminary data.</text>
</comment>
<sequence length="120" mass="13484">MAETEIWHNPKCSKSRTAKAVLDESGTGYVERRYLDNPPSAPEIRSALAKLGLEPWQITRTAEAEAKELGVSAWGRTPADRDRWIDALATHPRLIQRPIVFTADGRAFVARDDESLNELR</sequence>
<keyword evidence="2" id="KW-0560">Oxidoreductase</keyword>
<name>A0A0B8NKJ5_9NOCA</name>
<dbReference type="Pfam" id="PF03960">
    <property type="entry name" value="ArsC"/>
    <property type="match status" value="1"/>
</dbReference>
<accession>A0A0B8NKJ5</accession>
<gene>
    <name evidence="4" type="ORF">NSK11_contig00088-0007</name>
</gene>
<evidence type="ECO:0000313" key="5">
    <source>
        <dbReference type="Proteomes" id="UP000037179"/>
    </source>
</evidence>
<protein>
    <submittedName>
        <fullName evidence="4">Arsenate reductase</fullName>
    </submittedName>
</protein>
<dbReference type="PANTHER" id="PTHR30041">
    <property type="entry name" value="ARSENATE REDUCTASE"/>
    <property type="match status" value="1"/>
</dbReference>
<dbReference type="InterPro" id="IPR036249">
    <property type="entry name" value="Thioredoxin-like_sf"/>
</dbReference>